<dbReference type="HAMAP" id="MF_00201">
    <property type="entry name" value="RecO"/>
    <property type="match status" value="1"/>
</dbReference>
<proteinExistence type="inferred from homology"/>
<dbReference type="Proteomes" id="UP000307657">
    <property type="component" value="Unassembled WGS sequence"/>
</dbReference>
<comment type="function">
    <text evidence="7">Involved in DNA repair and RecF pathway recombination.</text>
</comment>
<feature type="domain" description="DNA replication/recombination mediator RecO N-terminal" evidence="8">
    <location>
        <begin position="1"/>
        <end position="79"/>
    </location>
</feature>
<dbReference type="GO" id="GO:0006310">
    <property type="term" value="P:DNA recombination"/>
    <property type="evidence" value="ECO:0007669"/>
    <property type="project" value="UniProtKB-UniRule"/>
</dbReference>
<accession>A0A4U0F129</accession>
<dbReference type="InterPro" id="IPR003717">
    <property type="entry name" value="RecO"/>
</dbReference>
<evidence type="ECO:0000256" key="3">
    <source>
        <dbReference type="ARBA" id="ARBA00022763"/>
    </source>
</evidence>
<keyword evidence="3 7" id="KW-0227">DNA damage</keyword>
<keyword evidence="5 7" id="KW-0234">DNA repair</keyword>
<dbReference type="Pfam" id="PF02565">
    <property type="entry name" value="RecO_C"/>
    <property type="match status" value="1"/>
</dbReference>
<dbReference type="GO" id="GO:0006302">
    <property type="term" value="P:double-strand break repair"/>
    <property type="evidence" value="ECO:0007669"/>
    <property type="project" value="TreeGrafter"/>
</dbReference>
<sequence length="239" mass="28188">MIVSTKAIVLSKIKYKDSDLIIKCYTEKFGIISYLVRNVIKTKKGKFKSAYFQPLSLLDIEADHKENRSLQYLRDIKLHMYYSTLHTNVIKSTIVMFLSEVLSSILKEEEENEKLYSFLETTMIWFDETDTNVNFHLLFLLQLTKYLGFYPDTSQSHLPYFNLEDGKFHNKITGRHNIQGENLILFKEIIGTKFDVDRAINFKPTKRLEILNIILNYFKLHIEGFKQPKSITVLNQIFH</sequence>
<organism evidence="9 10">
    <name type="scientific">Pontimicrobium aquaticum</name>
    <dbReference type="NCBI Taxonomy" id="2565367"/>
    <lineage>
        <taxon>Bacteria</taxon>
        <taxon>Pseudomonadati</taxon>
        <taxon>Bacteroidota</taxon>
        <taxon>Flavobacteriia</taxon>
        <taxon>Flavobacteriales</taxon>
        <taxon>Flavobacteriaceae</taxon>
        <taxon>Pontimicrobium</taxon>
    </lineage>
</organism>
<dbReference type="EMBL" id="SUPL01000001">
    <property type="protein sequence ID" value="TJY38135.1"/>
    <property type="molecule type" value="Genomic_DNA"/>
</dbReference>
<keyword evidence="10" id="KW-1185">Reference proteome</keyword>
<protein>
    <recommendedName>
        <fullName evidence="2 7">DNA repair protein RecO</fullName>
    </recommendedName>
    <alternativeName>
        <fullName evidence="6 7">Recombination protein O</fullName>
    </alternativeName>
</protein>
<dbReference type="InterPro" id="IPR022572">
    <property type="entry name" value="DNA_rep/recomb_RecO_N"/>
</dbReference>
<evidence type="ECO:0000313" key="10">
    <source>
        <dbReference type="Proteomes" id="UP000307657"/>
    </source>
</evidence>
<dbReference type="AlphaFoldDB" id="A0A4U0F129"/>
<evidence type="ECO:0000256" key="5">
    <source>
        <dbReference type="ARBA" id="ARBA00023204"/>
    </source>
</evidence>
<dbReference type="PANTHER" id="PTHR33991:SF1">
    <property type="entry name" value="DNA REPAIR PROTEIN RECO"/>
    <property type="match status" value="1"/>
</dbReference>
<evidence type="ECO:0000256" key="1">
    <source>
        <dbReference type="ARBA" id="ARBA00007452"/>
    </source>
</evidence>
<dbReference type="Gene3D" id="2.40.50.140">
    <property type="entry name" value="Nucleic acid-binding proteins"/>
    <property type="match status" value="1"/>
</dbReference>
<dbReference type="SUPFAM" id="SSF50249">
    <property type="entry name" value="Nucleic acid-binding proteins"/>
    <property type="match status" value="1"/>
</dbReference>
<dbReference type="InterPro" id="IPR012340">
    <property type="entry name" value="NA-bd_OB-fold"/>
</dbReference>
<dbReference type="Gene3D" id="1.20.1440.120">
    <property type="entry name" value="Recombination protein O, C-terminal domain"/>
    <property type="match status" value="1"/>
</dbReference>
<dbReference type="PANTHER" id="PTHR33991">
    <property type="entry name" value="DNA REPAIR PROTEIN RECO"/>
    <property type="match status" value="1"/>
</dbReference>
<reference evidence="9 10" key="1">
    <citation type="submission" date="2019-04" db="EMBL/GenBank/DDBJ databases">
        <title>Lacinutrix sp. nov., isolated from marine water.</title>
        <authorList>
            <person name="Kim W."/>
        </authorList>
    </citation>
    <scope>NUCLEOTIDE SEQUENCE [LARGE SCALE GENOMIC DNA]</scope>
    <source>
        <strain evidence="9 10">CAU 1491</strain>
    </source>
</reference>
<evidence type="ECO:0000259" key="8">
    <source>
        <dbReference type="Pfam" id="PF11967"/>
    </source>
</evidence>
<evidence type="ECO:0000256" key="6">
    <source>
        <dbReference type="ARBA" id="ARBA00033409"/>
    </source>
</evidence>
<dbReference type="GO" id="GO:0043590">
    <property type="term" value="C:bacterial nucleoid"/>
    <property type="evidence" value="ECO:0007669"/>
    <property type="project" value="TreeGrafter"/>
</dbReference>
<evidence type="ECO:0000256" key="7">
    <source>
        <dbReference type="HAMAP-Rule" id="MF_00201"/>
    </source>
</evidence>
<dbReference type="InterPro" id="IPR042242">
    <property type="entry name" value="RecO_C"/>
</dbReference>
<evidence type="ECO:0000256" key="4">
    <source>
        <dbReference type="ARBA" id="ARBA00023172"/>
    </source>
</evidence>
<dbReference type="OrthoDB" id="9789152at2"/>
<dbReference type="RefSeq" id="WP_136840678.1">
    <property type="nucleotide sequence ID" value="NZ_SUPL01000001.1"/>
</dbReference>
<evidence type="ECO:0000256" key="2">
    <source>
        <dbReference type="ARBA" id="ARBA00021310"/>
    </source>
</evidence>
<gene>
    <name evidence="7 9" type="primary">recO</name>
    <name evidence="9" type="ORF">E5167_02445</name>
</gene>
<comment type="caution">
    <text evidence="9">The sequence shown here is derived from an EMBL/GenBank/DDBJ whole genome shotgun (WGS) entry which is preliminary data.</text>
</comment>
<dbReference type="Pfam" id="PF11967">
    <property type="entry name" value="RecO_N"/>
    <property type="match status" value="1"/>
</dbReference>
<dbReference type="InterPro" id="IPR037278">
    <property type="entry name" value="ARFGAP/RecO"/>
</dbReference>
<keyword evidence="4 7" id="KW-0233">DNA recombination</keyword>
<evidence type="ECO:0000313" key="9">
    <source>
        <dbReference type="EMBL" id="TJY38135.1"/>
    </source>
</evidence>
<dbReference type="NCBIfam" id="TIGR00613">
    <property type="entry name" value="reco"/>
    <property type="match status" value="1"/>
</dbReference>
<comment type="similarity">
    <text evidence="1 7">Belongs to the RecO family.</text>
</comment>
<dbReference type="SUPFAM" id="SSF57863">
    <property type="entry name" value="ArfGap/RecO-like zinc finger"/>
    <property type="match status" value="1"/>
</dbReference>
<name>A0A4U0F129_9FLAO</name>